<evidence type="ECO:0000313" key="7">
    <source>
        <dbReference type="Proteomes" id="UP001595629"/>
    </source>
</evidence>
<dbReference type="PROSITE" id="PS50850">
    <property type="entry name" value="MFS"/>
    <property type="match status" value="1"/>
</dbReference>
<dbReference type="PANTHER" id="PTHR11360">
    <property type="entry name" value="MONOCARBOXYLATE TRANSPORTER"/>
    <property type="match status" value="1"/>
</dbReference>
<feature type="transmembrane region" description="Helical" evidence="4">
    <location>
        <begin position="101"/>
        <end position="124"/>
    </location>
</feature>
<feature type="transmembrane region" description="Helical" evidence="4">
    <location>
        <begin position="219"/>
        <end position="239"/>
    </location>
</feature>
<dbReference type="RefSeq" id="WP_386734626.1">
    <property type="nucleotide sequence ID" value="NZ_JBHRXI010000004.1"/>
</dbReference>
<keyword evidence="7" id="KW-1185">Reference proteome</keyword>
<dbReference type="Gene3D" id="1.20.1250.20">
    <property type="entry name" value="MFS general substrate transporter like domains"/>
    <property type="match status" value="2"/>
</dbReference>
<evidence type="ECO:0000256" key="4">
    <source>
        <dbReference type="SAM" id="Phobius"/>
    </source>
</evidence>
<feature type="transmembrane region" description="Helical" evidence="4">
    <location>
        <begin position="259"/>
        <end position="277"/>
    </location>
</feature>
<dbReference type="SUPFAM" id="SSF103473">
    <property type="entry name" value="MFS general substrate transporter"/>
    <property type="match status" value="1"/>
</dbReference>
<evidence type="ECO:0000313" key="6">
    <source>
        <dbReference type="EMBL" id="MFC3613458.1"/>
    </source>
</evidence>
<evidence type="ECO:0000256" key="3">
    <source>
        <dbReference type="ARBA" id="ARBA00023136"/>
    </source>
</evidence>
<gene>
    <name evidence="6" type="ORF">ACFORG_06770</name>
</gene>
<name>A0ABV7TE21_9RHOB</name>
<dbReference type="InterPro" id="IPR011701">
    <property type="entry name" value="MFS"/>
</dbReference>
<dbReference type="Pfam" id="PF07690">
    <property type="entry name" value="MFS_1"/>
    <property type="match status" value="1"/>
</dbReference>
<protein>
    <submittedName>
        <fullName evidence="6">MFS transporter</fullName>
    </submittedName>
</protein>
<reference evidence="7" key="1">
    <citation type="journal article" date="2019" name="Int. J. Syst. Evol. Microbiol.">
        <title>The Global Catalogue of Microorganisms (GCM) 10K type strain sequencing project: providing services to taxonomists for standard genome sequencing and annotation.</title>
        <authorList>
            <consortium name="The Broad Institute Genomics Platform"/>
            <consortium name="The Broad Institute Genome Sequencing Center for Infectious Disease"/>
            <person name="Wu L."/>
            <person name="Ma J."/>
        </authorList>
    </citation>
    <scope>NUCLEOTIDE SEQUENCE [LARGE SCALE GENOMIC DNA]</scope>
    <source>
        <strain evidence="7">KCTC 42911</strain>
    </source>
</reference>
<feature type="transmembrane region" description="Helical" evidence="4">
    <location>
        <begin position="284"/>
        <end position="302"/>
    </location>
</feature>
<evidence type="ECO:0000256" key="1">
    <source>
        <dbReference type="ARBA" id="ARBA00022692"/>
    </source>
</evidence>
<feature type="transmembrane region" description="Helical" evidence="4">
    <location>
        <begin position="78"/>
        <end position="95"/>
    </location>
</feature>
<feature type="transmembrane region" description="Helical" evidence="4">
    <location>
        <begin position="308"/>
        <end position="334"/>
    </location>
</feature>
<evidence type="ECO:0000256" key="2">
    <source>
        <dbReference type="ARBA" id="ARBA00022989"/>
    </source>
</evidence>
<comment type="caution">
    <text evidence="6">The sequence shown here is derived from an EMBL/GenBank/DDBJ whole genome shotgun (WGS) entry which is preliminary data.</text>
</comment>
<dbReference type="InterPro" id="IPR036259">
    <property type="entry name" value="MFS_trans_sf"/>
</dbReference>
<feature type="transmembrane region" description="Helical" evidence="4">
    <location>
        <begin position="46"/>
        <end position="66"/>
    </location>
</feature>
<feature type="domain" description="Major facilitator superfamily (MFS) profile" evidence="5">
    <location>
        <begin position="11"/>
        <end position="398"/>
    </location>
</feature>
<sequence>MRTFLKQNARWLAAGGLLTFLSSFGQTFFISVFAGEIRETFNLSHGAWGGIYTLGTTASAVVMVWAGSLTDQFRVRQLGPLILVGLAAACLSMAFNQWAWGLVPVVFLLRFFGQGMSSHIAMVAMARWFTKTRGRALSIATVGFAVGEAVLPLLFVSAMTVFDWRMLWVVAAAIALLGIPVLWKLLAEERTPQSFAQSYVTFGMEGRHWTRKQALAHPLFWMMVPAILGPAAFVTAFFFHQVHLAELKGWAHVELVALFPLYTAIGMASMFASGWALDKFGTAGLMPFYQLPMAAGFLFFGLGDSTAMAVLGIALIGVTTGANSTLPAAFWAEFYGTAHIGAIKSLATAVMVLGSAIGPGLTGFLIDLGWGLEGQFNAIALYFCLTAALTWLGVSRAKQLL</sequence>
<dbReference type="InterPro" id="IPR050327">
    <property type="entry name" value="Proton-linked_MCT"/>
</dbReference>
<feature type="transmembrane region" description="Helical" evidence="4">
    <location>
        <begin position="166"/>
        <end position="186"/>
    </location>
</feature>
<dbReference type="EMBL" id="JBHRXI010000004">
    <property type="protein sequence ID" value="MFC3613458.1"/>
    <property type="molecule type" value="Genomic_DNA"/>
</dbReference>
<keyword evidence="3 4" id="KW-0472">Membrane</keyword>
<accession>A0ABV7TE21</accession>
<feature type="transmembrane region" description="Helical" evidence="4">
    <location>
        <begin position="346"/>
        <end position="370"/>
    </location>
</feature>
<organism evidence="6 7">
    <name type="scientific">Lutimaribacter marinistellae</name>
    <dbReference type="NCBI Taxonomy" id="1820329"/>
    <lineage>
        <taxon>Bacteria</taxon>
        <taxon>Pseudomonadati</taxon>
        <taxon>Pseudomonadota</taxon>
        <taxon>Alphaproteobacteria</taxon>
        <taxon>Rhodobacterales</taxon>
        <taxon>Roseobacteraceae</taxon>
        <taxon>Lutimaribacter</taxon>
    </lineage>
</organism>
<dbReference type="InterPro" id="IPR020846">
    <property type="entry name" value="MFS_dom"/>
</dbReference>
<keyword evidence="2 4" id="KW-1133">Transmembrane helix</keyword>
<feature type="transmembrane region" description="Helical" evidence="4">
    <location>
        <begin position="136"/>
        <end position="160"/>
    </location>
</feature>
<evidence type="ECO:0000259" key="5">
    <source>
        <dbReference type="PROSITE" id="PS50850"/>
    </source>
</evidence>
<dbReference type="Proteomes" id="UP001595629">
    <property type="component" value="Unassembled WGS sequence"/>
</dbReference>
<dbReference type="PANTHER" id="PTHR11360:SF308">
    <property type="entry name" value="BLL3089 PROTEIN"/>
    <property type="match status" value="1"/>
</dbReference>
<feature type="transmembrane region" description="Helical" evidence="4">
    <location>
        <begin position="12"/>
        <end position="34"/>
    </location>
</feature>
<proteinExistence type="predicted"/>
<feature type="transmembrane region" description="Helical" evidence="4">
    <location>
        <begin position="376"/>
        <end position="394"/>
    </location>
</feature>
<keyword evidence="1 4" id="KW-0812">Transmembrane</keyword>